<gene>
    <name evidence="4" type="ORF">AMR76_18185</name>
</gene>
<sequence>MLERDLAAWLAFSFAPQLGMHRLQRLASRHALHDLKQQLGREGEAAGLKAHQIDYLQQQADREVDACLLWCQQAEHRHIVTPFHAHYPARLKEIAAAPPVLFVAGRLDTLRAPQIAIVGSRNASIDSQHIAHQFAAQLVEHGLVVTSGLALGIDGYAHDGALKAGGETIAVLGSGLGCIYPARHRTLAERIMASGAVVSEFRPDAKPRPDHFPRRNRIISGLSLGVLVVEAAEKSGSLITARYAVEQSREVFVVPGSIRHPNCHGSNQLIRQGACLVQHIDHILDEVGPMMDWSRNQSQPEQTELFSCSYHEEELPFPELLANVGEEATPVDILANRTHIPVQDVMMQLLELELSGHVVAVSGGYIRKGRG</sequence>
<name>A0A0Q2QWR9_VIBFU</name>
<dbReference type="Gene3D" id="1.10.10.10">
    <property type="entry name" value="Winged helix-like DNA-binding domain superfamily/Winged helix DNA-binding domain"/>
    <property type="match status" value="1"/>
</dbReference>
<reference evidence="4 5" key="1">
    <citation type="submission" date="2015-08" db="EMBL/GenBank/DDBJ databases">
        <title>Antibacterial properties of a collection of Vibrionaceae strains.</title>
        <authorList>
            <person name="Giubergia S."/>
        </authorList>
    </citation>
    <scope>NUCLEOTIDE SEQUENCE [LARGE SCALE GENOMIC DNA]</scope>
    <source>
        <strain evidence="4 5">S0821</strain>
    </source>
</reference>
<dbReference type="AlphaFoldDB" id="A0A0Q2QWR9"/>
<dbReference type="InterPro" id="IPR036388">
    <property type="entry name" value="WH-like_DNA-bd_sf"/>
</dbReference>
<organism evidence="4 5">
    <name type="scientific">Vibrio furnissii</name>
    <dbReference type="NCBI Taxonomy" id="29494"/>
    <lineage>
        <taxon>Bacteria</taxon>
        <taxon>Pseudomonadati</taxon>
        <taxon>Pseudomonadota</taxon>
        <taxon>Gammaproteobacteria</taxon>
        <taxon>Vibrionales</taxon>
        <taxon>Vibrionaceae</taxon>
        <taxon>Vibrio</taxon>
    </lineage>
</organism>
<dbReference type="FunCoup" id="A0A0Q2QWR9">
    <property type="interactions" value="356"/>
</dbReference>
<protein>
    <submittedName>
        <fullName evidence="4">DNA processing protein DprA</fullName>
    </submittedName>
</protein>
<comment type="similarity">
    <text evidence="1">Belongs to the DprA/Smf family.</text>
</comment>
<evidence type="ECO:0000259" key="2">
    <source>
        <dbReference type="Pfam" id="PF02481"/>
    </source>
</evidence>
<keyword evidence="5" id="KW-1185">Reference proteome</keyword>
<dbReference type="Proteomes" id="UP000051221">
    <property type="component" value="Unassembled WGS sequence"/>
</dbReference>
<dbReference type="InterPro" id="IPR057666">
    <property type="entry name" value="DrpA_SLOG"/>
</dbReference>
<proteinExistence type="inferred from homology"/>
<feature type="domain" description="Smf/DprA SLOG" evidence="2">
    <location>
        <begin position="79"/>
        <end position="287"/>
    </location>
</feature>
<dbReference type="OrthoDB" id="9785707at2"/>
<feature type="domain" description="DprA winged helix" evidence="3">
    <location>
        <begin position="319"/>
        <end position="364"/>
    </location>
</feature>
<dbReference type="RefSeq" id="WP_055466799.1">
    <property type="nucleotide sequence ID" value="NZ_CP046795.1"/>
</dbReference>
<evidence type="ECO:0000313" key="5">
    <source>
        <dbReference type="Proteomes" id="UP000051221"/>
    </source>
</evidence>
<dbReference type="PANTHER" id="PTHR43022:SF1">
    <property type="entry name" value="PROTEIN SMF"/>
    <property type="match status" value="1"/>
</dbReference>
<evidence type="ECO:0000259" key="3">
    <source>
        <dbReference type="Pfam" id="PF17782"/>
    </source>
</evidence>
<evidence type="ECO:0000313" key="4">
    <source>
        <dbReference type="EMBL" id="KQH84469.1"/>
    </source>
</evidence>
<accession>A0A0Q2QWR9</accession>
<comment type="caution">
    <text evidence="4">The sequence shown here is derived from an EMBL/GenBank/DDBJ whole genome shotgun (WGS) entry which is preliminary data.</text>
</comment>
<dbReference type="NCBIfam" id="TIGR00732">
    <property type="entry name" value="dprA"/>
    <property type="match status" value="1"/>
</dbReference>
<evidence type="ECO:0000256" key="1">
    <source>
        <dbReference type="ARBA" id="ARBA00006525"/>
    </source>
</evidence>
<dbReference type="Pfam" id="PF02481">
    <property type="entry name" value="DNA_processg_A"/>
    <property type="match status" value="1"/>
</dbReference>
<dbReference type="InterPro" id="IPR003488">
    <property type="entry name" value="DprA"/>
</dbReference>
<dbReference type="GO" id="GO:0009294">
    <property type="term" value="P:DNA-mediated transformation"/>
    <property type="evidence" value="ECO:0007669"/>
    <property type="project" value="InterPro"/>
</dbReference>
<dbReference type="EMBL" id="LKHS01000018">
    <property type="protein sequence ID" value="KQH84469.1"/>
    <property type="molecule type" value="Genomic_DNA"/>
</dbReference>
<dbReference type="Pfam" id="PF17782">
    <property type="entry name" value="WHD_DprA"/>
    <property type="match status" value="1"/>
</dbReference>
<dbReference type="InParanoid" id="A0A0Q2QWR9"/>
<dbReference type="SUPFAM" id="SSF102405">
    <property type="entry name" value="MCP/YpsA-like"/>
    <property type="match status" value="1"/>
</dbReference>
<dbReference type="InterPro" id="IPR041614">
    <property type="entry name" value="DprA_WH"/>
</dbReference>
<dbReference type="Gene3D" id="3.40.50.450">
    <property type="match status" value="1"/>
</dbReference>
<dbReference type="PANTHER" id="PTHR43022">
    <property type="entry name" value="PROTEIN SMF"/>
    <property type="match status" value="1"/>
</dbReference>